<protein>
    <submittedName>
        <fullName evidence="1">Uncharacterized protein</fullName>
    </submittedName>
</protein>
<comment type="caution">
    <text evidence="1">The sequence shown here is derived from an EMBL/GenBank/DDBJ whole genome shotgun (WGS) entry which is preliminary data.</text>
</comment>
<name>A0ABS4SVW0_9PROT</name>
<dbReference type="Proteomes" id="UP000781958">
    <property type="component" value="Unassembled WGS sequence"/>
</dbReference>
<sequence length="40" mass="4213">MKQNSRAATLARTADLRFLLTHALFAGAAVAAAIGACWPR</sequence>
<evidence type="ECO:0000313" key="1">
    <source>
        <dbReference type="EMBL" id="MBP2296699.1"/>
    </source>
</evidence>
<reference evidence="1 2" key="1">
    <citation type="submission" date="2021-03" db="EMBL/GenBank/DDBJ databases">
        <title>Genomic Encyclopedia of Type Strains, Phase III (KMG-III): the genomes of soil and plant-associated and newly described type strains.</title>
        <authorList>
            <person name="Whitman W."/>
        </authorList>
    </citation>
    <scope>NUCLEOTIDE SEQUENCE [LARGE SCALE GENOMIC DNA]</scope>
    <source>
        <strain evidence="1 2">IMMIB AFH-6</strain>
    </source>
</reference>
<organism evidence="1 2">
    <name type="scientific">Azospirillum rugosum</name>
    <dbReference type="NCBI Taxonomy" id="416170"/>
    <lineage>
        <taxon>Bacteria</taxon>
        <taxon>Pseudomonadati</taxon>
        <taxon>Pseudomonadota</taxon>
        <taxon>Alphaproteobacteria</taxon>
        <taxon>Rhodospirillales</taxon>
        <taxon>Azospirillaceae</taxon>
        <taxon>Azospirillum</taxon>
    </lineage>
</organism>
<dbReference type="EMBL" id="JAGINP010000034">
    <property type="protein sequence ID" value="MBP2296699.1"/>
    <property type="molecule type" value="Genomic_DNA"/>
</dbReference>
<accession>A0ABS4SVW0</accession>
<keyword evidence="2" id="KW-1185">Reference proteome</keyword>
<gene>
    <name evidence="1" type="ORF">J2851_006517</name>
</gene>
<proteinExistence type="predicted"/>
<dbReference type="RefSeq" id="WP_281416122.1">
    <property type="nucleotide sequence ID" value="NZ_JAGINP010000034.1"/>
</dbReference>
<evidence type="ECO:0000313" key="2">
    <source>
        <dbReference type="Proteomes" id="UP000781958"/>
    </source>
</evidence>